<gene>
    <name evidence="1" type="ORF">F9B85_09540</name>
</gene>
<evidence type="ECO:0000313" key="1">
    <source>
        <dbReference type="EMBL" id="KAB2952387.1"/>
    </source>
</evidence>
<dbReference type="OrthoDB" id="9778998at2"/>
<dbReference type="InterPro" id="IPR019198">
    <property type="entry name" value="Beta_propeller_containing"/>
</dbReference>
<dbReference type="Pfam" id="PF09826">
    <property type="entry name" value="Beta_propel"/>
    <property type="match status" value="1"/>
</dbReference>
<accession>A0A6I0F586</accession>
<proteinExistence type="predicted"/>
<name>A0A6I0F586_9FIRM</name>
<dbReference type="Proteomes" id="UP000468766">
    <property type="component" value="Unassembled WGS sequence"/>
</dbReference>
<dbReference type="PROSITE" id="PS51257">
    <property type="entry name" value="PROKAR_LIPOPROTEIN"/>
    <property type="match status" value="1"/>
</dbReference>
<keyword evidence="2" id="KW-1185">Reference proteome</keyword>
<evidence type="ECO:0008006" key="3">
    <source>
        <dbReference type="Google" id="ProtNLM"/>
    </source>
</evidence>
<reference evidence="1 2" key="1">
    <citation type="submission" date="2019-10" db="EMBL/GenBank/DDBJ databases">
        <title>Whole-genome sequence of the extremophile Heliorestis acidaminivorans DSM 24790.</title>
        <authorList>
            <person name="Kyndt J.A."/>
            <person name="Meyer T.E."/>
        </authorList>
    </citation>
    <scope>NUCLEOTIDE SEQUENCE [LARGE SCALE GENOMIC DNA]</scope>
    <source>
        <strain evidence="1 2">DSM 24790</strain>
    </source>
</reference>
<organism evidence="1 2">
    <name type="scientific">Heliorestis acidaminivorans</name>
    <dbReference type="NCBI Taxonomy" id="553427"/>
    <lineage>
        <taxon>Bacteria</taxon>
        <taxon>Bacillati</taxon>
        <taxon>Bacillota</taxon>
        <taxon>Clostridia</taxon>
        <taxon>Eubacteriales</taxon>
        <taxon>Heliobacteriaceae</taxon>
        <taxon>Heliorestis</taxon>
    </lineage>
</organism>
<evidence type="ECO:0000313" key="2">
    <source>
        <dbReference type="Proteomes" id="UP000468766"/>
    </source>
</evidence>
<dbReference type="EMBL" id="WBXO01000006">
    <property type="protein sequence ID" value="KAB2952387.1"/>
    <property type="molecule type" value="Genomic_DNA"/>
</dbReference>
<dbReference type="RefSeq" id="WP_151620287.1">
    <property type="nucleotide sequence ID" value="NZ_WBXO01000006.1"/>
</dbReference>
<dbReference type="AlphaFoldDB" id="A0A6I0F586"/>
<sequence length="576" mass="65651">MKKLLRGWKKSTLVLYSLLTILLITACGAEEEGQKVYKPDLPALSLPQEEARQEHQLDISQRTLKVVEEGDLFQEEGPYLYMLKRGQLIIVQTYPLEEMKIVYCQEMEDNFYPLELYLKDRQLVLVGTVEKERAVYQADSYYGPATVKALIFDIAESGEIEVKREVMVDGRYISSRRIGDKIYLFANRSSSGYRASEGEKKATYSFVDSAMADNPGVIDDPEIHYFPYFVEPEYLTVASFSIVQHEQKAEIASYLGAGEYVYASEDSLYVAVTQYTPKAPLILAPEQEKVGSIEPANFEEYTSIFKFAIKDNKMVFKGQGNVPGTLLNRFAMVEKEGNLWIVTTKGNPWATGEKGAKQQFYILDETLSILGKVEELAPEEQLAAVAFSSHFAYLVTFQEQATFYVIDGLYPEQPTLSAKLPISSYSNYLHPYGDHILLGFGREKGIRFSALDLTDKAKPVEKFLEIIGQYGSDTTIFRDSRPLFFSKDNEIIAFPVTIRQIEGIEDEKFFQGVYLYRYDEEKGLKHWGKIPQSREKKDEAVFGIFEEGDNLYLLSESKLQVFGIDKLDYRSELTIP</sequence>
<comment type="caution">
    <text evidence="1">The sequence shown here is derived from an EMBL/GenBank/DDBJ whole genome shotgun (WGS) entry which is preliminary data.</text>
</comment>
<protein>
    <recommendedName>
        <fullName evidence="3">Beta propeller domain-containing protein</fullName>
    </recommendedName>
</protein>